<protein>
    <submittedName>
        <fullName evidence="2">Uncharacterized protein</fullName>
    </submittedName>
</protein>
<evidence type="ECO:0000313" key="2">
    <source>
        <dbReference type="EMBL" id="KAI9637320.1"/>
    </source>
</evidence>
<sequence length="493" mass="54894">MADPFPLLTPTLTLADLPANHQYHPSNQAIREAEAVHFPNRKAPTNAYYAKNPMMHPANLERHFNLLELLPPLALAFRKTEEDFRLRFKQVEWPTHAFAHPQLLCHKNLAIIDRIVRGENGDYVAKNCFTCRYGHRGGGKRPCHMAEGVFTRDDEGRAVFRAEGYEDVLLIPSEILKQTMANLLPGRDVDAALDQVLHDLVSRQDRSRREQSVTSSDSPAPVSRSIAAGKRRSRRLIIDDPLSSDPEAPQQIRKRSRREQKSAALEDPDWSSVLEPGSLADYLSGSVLEKYQHGRNSSDVLSLNFRIDPLHSSAEDIPPLLDLETVTSGLVDFRCDNLGPAKTKAMVDSLIQIVASYHEKALRLDKANTSMMVTANAGMEVLVDYAGRTDARCDALLLENERLTAEHGAYQLEKGQADCGESSAASRIQGAIDGAAEEVRLREKAEGLLAEAIIKQGEMEVELAGERDKMRVMGEKMERLERESQAAAAGMMW</sequence>
<organism evidence="2 3">
    <name type="scientific">Dioszegia hungarica</name>
    <dbReference type="NCBI Taxonomy" id="4972"/>
    <lineage>
        <taxon>Eukaryota</taxon>
        <taxon>Fungi</taxon>
        <taxon>Dikarya</taxon>
        <taxon>Basidiomycota</taxon>
        <taxon>Agaricomycotina</taxon>
        <taxon>Tremellomycetes</taxon>
        <taxon>Tremellales</taxon>
        <taxon>Bulleribasidiaceae</taxon>
        <taxon>Dioszegia</taxon>
    </lineage>
</organism>
<dbReference type="Proteomes" id="UP001164286">
    <property type="component" value="Unassembled WGS sequence"/>
</dbReference>
<name>A0AA38LVH3_9TREE</name>
<dbReference type="GeneID" id="77727673"/>
<dbReference type="EMBL" id="JAKWFO010000004">
    <property type="protein sequence ID" value="KAI9637320.1"/>
    <property type="molecule type" value="Genomic_DNA"/>
</dbReference>
<gene>
    <name evidence="2" type="ORF">MKK02DRAFT_32196</name>
</gene>
<dbReference type="AlphaFoldDB" id="A0AA38LVH3"/>
<evidence type="ECO:0000313" key="3">
    <source>
        <dbReference type="Proteomes" id="UP001164286"/>
    </source>
</evidence>
<feature type="region of interest" description="Disordered" evidence="1">
    <location>
        <begin position="203"/>
        <end position="270"/>
    </location>
</feature>
<evidence type="ECO:0000256" key="1">
    <source>
        <dbReference type="SAM" id="MobiDB-lite"/>
    </source>
</evidence>
<proteinExistence type="predicted"/>
<comment type="caution">
    <text evidence="2">The sequence shown here is derived from an EMBL/GenBank/DDBJ whole genome shotgun (WGS) entry which is preliminary data.</text>
</comment>
<keyword evidence="3" id="KW-1185">Reference proteome</keyword>
<reference evidence="2" key="1">
    <citation type="journal article" date="2022" name="G3 (Bethesda)">
        <title>High quality genome of the basidiomycete yeast Dioszegia hungarica PDD-24b-2 isolated from cloud water.</title>
        <authorList>
            <person name="Jarrige D."/>
            <person name="Haridas S."/>
            <person name="Bleykasten-Grosshans C."/>
            <person name="Joly M."/>
            <person name="Nadalig T."/>
            <person name="Sancelme M."/>
            <person name="Vuilleumier S."/>
            <person name="Grigoriev I.V."/>
            <person name="Amato P."/>
            <person name="Bringel F."/>
        </authorList>
    </citation>
    <scope>NUCLEOTIDE SEQUENCE</scope>
    <source>
        <strain evidence="2">PDD-24b-2</strain>
    </source>
</reference>
<dbReference type="RefSeq" id="XP_052947097.1">
    <property type="nucleotide sequence ID" value="XM_053088468.1"/>
</dbReference>
<accession>A0AA38LVH3</accession>